<feature type="transmembrane region" description="Helical" evidence="2">
    <location>
        <begin position="39"/>
        <end position="61"/>
    </location>
</feature>
<evidence type="ECO:0000313" key="4">
    <source>
        <dbReference type="EMBL" id="CAF4794806.1"/>
    </source>
</evidence>
<name>A0A818P5T7_9BILA</name>
<keyword evidence="2" id="KW-0812">Transmembrane</keyword>
<sequence>MAEENDWDVRLFSCTDDSRTCCSACLFADNVEKIDASNWWGMCCVYCCLGNVYLCWIPQYFKREKFRQKYHLGEDPSCGDLPATLFCGPCAICQEARELESRGNSLKFISTKTLFQHVPCVALETE</sequence>
<reference evidence="3" key="1">
    <citation type="submission" date="2021-02" db="EMBL/GenBank/DDBJ databases">
        <authorList>
            <person name="Nowell W R."/>
        </authorList>
    </citation>
    <scope>NUCLEOTIDE SEQUENCE</scope>
</reference>
<dbReference type="EMBL" id="CAJOBS010002149">
    <property type="protein sequence ID" value="CAF4794806.1"/>
    <property type="molecule type" value="Genomic_DNA"/>
</dbReference>
<dbReference type="Pfam" id="PF04749">
    <property type="entry name" value="PLAC8"/>
    <property type="match status" value="1"/>
</dbReference>
<protein>
    <submittedName>
        <fullName evidence="3">Uncharacterized protein</fullName>
    </submittedName>
</protein>
<dbReference type="EMBL" id="CAJNYV010003861">
    <property type="protein sequence ID" value="CAF3618723.1"/>
    <property type="molecule type" value="Genomic_DNA"/>
</dbReference>
<dbReference type="Proteomes" id="UP000663838">
    <property type="component" value="Unassembled WGS sequence"/>
</dbReference>
<dbReference type="PANTHER" id="PTHR15907">
    <property type="entry name" value="DUF614 FAMILY PROTEIN-RELATED"/>
    <property type="match status" value="1"/>
</dbReference>
<comment type="similarity">
    <text evidence="1">Belongs to the cornifelin family.</text>
</comment>
<evidence type="ECO:0000256" key="1">
    <source>
        <dbReference type="ARBA" id="ARBA00009024"/>
    </source>
</evidence>
<accession>A0A818P5T7</accession>
<keyword evidence="2" id="KW-0472">Membrane</keyword>
<organism evidence="3 5">
    <name type="scientific">Rotaria socialis</name>
    <dbReference type="NCBI Taxonomy" id="392032"/>
    <lineage>
        <taxon>Eukaryota</taxon>
        <taxon>Metazoa</taxon>
        <taxon>Spiralia</taxon>
        <taxon>Gnathifera</taxon>
        <taxon>Rotifera</taxon>
        <taxon>Eurotatoria</taxon>
        <taxon>Bdelloidea</taxon>
        <taxon>Philodinida</taxon>
        <taxon>Philodinidae</taxon>
        <taxon>Rotaria</taxon>
    </lineage>
</organism>
<dbReference type="InterPro" id="IPR006461">
    <property type="entry name" value="PLAC_motif_containing"/>
</dbReference>
<evidence type="ECO:0000313" key="3">
    <source>
        <dbReference type="EMBL" id="CAF3618723.1"/>
    </source>
</evidence>
<keyword evidence="2" id="KW-1133">Transmembrane helix</keyword>
<gene>
    <name evidence="3" type="ORF">KIK155_LOCUS21803</name>
    <name evidence="4" type="ORF">TOA249_LOCUS22972</name>
</gene>
<dbReference type="AlphaFoldDB" id="A0A818P5T7"/>
<dbReference type="Proteomes" id="UP000663865">
    <property type="component" value="Unassembled WGS sequence"/>
</dbReference>
<evidence type="ECO:0000313" key="5">
    <source>
        <dbReference type="Proteomes" id="UP000663865"/>
    </source>
</evidence>
<evidence type="ECO:0000256" key="2">
    <source>
        <dbReference type="SAM" id="Phobius"/>
    </source>
</evidence>
<comment type="caution">
    <text evidence="3">The sequence shown here is derived from an EMBL/GenBank/DDBJ whole genome shotgun (WGS) entry which is preliminary data.</text>
</comment>
<proteinExistence type="inferred from homology"/>
<dbReference type="NCBIfam" id="TIGR01571">
    <property type="entry name" value="A_thal_Cys_rich"/>
    <property type="match status" value="1"/>
</dbReference>